<reference evidence="7 8" key="1">
    <citation type="submission" date="2016-07" db="EMBL/GenBank/DDBJ databases">
        <title>Pervasive Adenine N6-methylation of Active Genes in Fungi.</title>
        <authorList>
            <consortium name="DOE Joint Genome Institute"/>
            <person name="Mondo S.J."/>
            <person name="Dannebaum R.O."/>
            <person name="Kuo R.C."/>
            <person name="Labutti K."/>
            <person name="Haridas S."/>
            <person name="Kuo A."/>
            <person name="Salamov A."/>
            <person name="Ahrendt S.R."/>
            <person name="Lipzen A."/>
            <person name="Sullivan W."/>
            <person name="Andreopoulos W.B."/>
            <person name="Clum A."/>
            <person name="Lindquist E."/>
            <person name="Daum C."/>
            <person name="Ramamoorthy G.K."/>
            <person name="Gryganskyi A."/>
            <person name="Culley D."/>
            <person name="Magnuson J.K."/>
            <person name="James T.Y."/>
            <person name="O'Malley M.A."/>
            <person name="Stajich J.E."/>
            <person name="Spatafora J.W."/>
            <person name="Visel A."/>
            <person name="Grigoriev I.V."/>
        </authorList>
    </citation>
    <scope>NUCLEOTIDE SEQUENCE [LARGE SCALE GENOMIC DNA]</scope>
    <source>
        <strain evidence="7 8">NRRL 2496</strain>
    </source>
</reference>
<proteinExistence type="inferred from homology"/>
<feature type="compositionally biased region" description="Low complexity" evidence="5">
    <location>
        <begin position="22"/>
        <end position="35"/>
    </location>
</feature>
<name>A0A1X2H0U7_SYNRA</name>
<dbReference type="GO" id="GO:0017118">
    <property type="term" value="F:lipoyltransferase activity"/>
    <property type="evidence" value="ECO:0007669"/>
    <property type="project" value="TreeGrafter"/>
</dbReference>
<dbReference type="PANTHER" id="PTHR12561">
    <property type="entry name" value="LIPOATE-PROTEIN LIGASE"/>
    <property type="match status" value="1"/>
</dbReference>
<evidence type="ECO:0000259" key="6">
    <source>
        <dbReference type="PROSITE" id="PS51733"/>
    </source>
</evidence>
<evidence type="ECO:0000256" key="4">
    <source>
        <dbReference type="ARBA" id="ARBA00015925"/>
    </source>
</evidence>
<sequence length="122" mass="13918">MPWLRSRLASMPLQVGRRWHSRSSSSSSSSSNSSSTGTITGTKVQCYISKYTDPYTNLALEEWLLRETDPDAYILYLWRNSPCVVVGRNQNPFVECNLRFMRENNIPLVRRRSGGGAVYHVT</sequence>
<dbReference type="InterPro" id="IPR045864">
    <property type="entry name" value="aa-tRNA-synth_II/BPL/LPL"/>
</dbReference>
<feature type="domain" description="BPL/LPL catalytic" evidence="6">
    <location>
        <begin position="69"/>
        <end position="122"/>
    </location>
</feature>
<dbReference type="PROSITE" id="PS51733">
    <property type="entry name" value="BPL_LPL_CATALYTIC"/>
    <property type="match status" value="1"/>
</dbReference>
<comment type="similarity">
    <text evidence="3">Belongs to the LplA family.</text>
</comment>
<comment type="function">
    <text evidence="1">Catalyzes both the ATP-dependent activation of exogenously supplied lipoate to lipoyl-AMP and the transfer of the activated lipoyl onto the lipoyl domains of lipoate-dependent enzymes.</text>
</comment>
<keyword evidence="8" id="KW-1185">Reference proteome</keyword>
<feature type="region of interest" description="Disordered" evidence="5">
    <location>
        <begin position="15"/>
        <end position="39"/>
    </location>
</feature>
<dbReference type="PANTHER" id="PTHR12561:SF3">
    <property type="entry name" value="LIPOYLTRANSFERASE 1, MITOCHONDRIAL"/>
    <property type="match status" value="1"/>
</dbReference>
<gene>
    <name evidence="7" type="ORF">BCR43DRAFT_508525</name>
</gene>
<dbReference type="UniPathway" id="UPA00537">
    <property type="reaction ID" value="UER00595"/>
</dbReference>
<dbReference type="OrthoDB" id="201621at2759"/>
<dbReference type="AlphaFoldDB" id="A0A1X2H0U7"/>
<dbReference type="SUPFAM" id="SSF55681">
    <property type="entry name" value="Class II aaRS and biotin synthetases"/>
    <property type="match status" value="1"/>
</dbReference>
<dbReference type="Gene3D" id="3.30.930.10">
    <property type="entry name" value="Bira Bifunctional Protein, Domain 2"/>
    <property type="match status" value="1"/>
</dbReference>
<protein>
    <recommendedName>
        <fullName evidence="4">Putative lipoate-protein ligase A</fullName>
    </recommendedName>
</protein>
<evidence type="ECO:0000256" key="2">
    <source>
        <dbReference type="ARBA" id="ARBA00005085"/>
    </source>
</evidence>
<organism evidence="7 8">
    <name type="scientific">Syncephalastrum racemosum</name>
    <name type="common">Filamentous fungus</name>
    <dbReference type="NCBI Taxonomy" id="13706"/>
    <lineage>
        <taxon>Eukaryota</taxon>
        <taxon>Fungi</taxon>
        <taxon>Fungi incertae sedis</taxon>
        <taxon>Mucoromycota</taxon>
        <taxon>Mucoromycotina</taxon>
        <taxon>Mucoromycetes</taxon>
        <taxon>Mucorales</taxon>
        <taxon>Syncephalastraceae</taxon>
        <taxon>Syncephalastrum</taxon>
    </lineage>
</organism>
<dbReference type="InterPro" id="IPR004562">
    <property type="entry name" value="LipoylTrfase_LipoateP_Ligase"/>
</dbReference>
<accession>A0A1X2H0U7</accession>
<dbReference type="GO" id="GO:0005739">
    <property type="term" value="C:mitochondrion"/>
    <property type="evidence" value="ECO:0007669"/>
    <property type="project" value="TreeGrafter"/>
</dbReference>
<evidence type="ECO:0000256" key="5">
    <source>
        <dbReference type="SAM" id="MobiDB-lite"/>
    </source>
</evidence>
<dbReference type="Pfam" id="PF21948">
    <property type="entry name" value="LplA-B_cat"/>
    <property type="match status" value="1"/>
</dbReference>
<dbReference type="EMBL" id="MCGN01000011">
    <property type="protein sequence ID" value="ORY91038.1"/>
    <property type="molecule type" value="Genomic_DNA"/>
</dbReference>
<evidence type="ECO:0000313" key="8">
    <source>
        <dbReference type="Proteomes" id="UP000242180"/>
    </source>
</evidence>
<dbReference type="Proteomes" id="UP000242180">
    <property type="component" value="Unassembled WGS sequence"/>
</dbReference>
<dbReference type="GO" id="GO:0009249">
    <property type="term" value="P:protein lipoylation"/>
    <property type="evidence" value="ECO:0007669"/>
    <property type="project" value="InterPro"/>
</dbReference>
<comment type="pathway">
    <text evidence="2">Protein modification; protein lipoylation via exogenous pathway; protein N(6)-(lipoyl)lysine from lipoate: step 2/2.</text>
</comment>
<comment type="caution">
    <text evidence="7">The sequence shown here is derived from an EMBL/GenBank/DDBJ whole genome shotgun (WGS) entry which is preliminary data.</text>
</comment>
<evidence type="ECO:0000256" key="1">
    <source>
        <dbReference type="ARBA" id="ARBA00003253"/>
    </source>
</evidence>
<evidence type="ECO:0000256" key="3">
    <source>
        <dbReference type="ARBA" id="ARBA00008242"/>
    </source>
</evidence>
<dbReference type="STRING" id="13706.A0A1X2H0U7"/>
<dbReference type="InParanoid" id="A0A1X2H0U7"/>
<dbReference type="InterPro" id="IPR004143">
    <property type="entry name" value="BPL_LPL_catalytic"/>
</dbReference>
<evidence type="ECO:0000313" key="7">
    <source>
        <dbReference type="EMBL" id="ORY91038.1"/>
    </source>
</evidence>